<sequence length="179" mass="20171">MQKGKLIFIFTITVISTILAACSNNQIDLDLGKFGIVYTDSLKDDSEFSVIDANGTTKSSQQLDVTGIYQIASDGRGGYFLPSELTSSLVHIDQKGKITTSKNFNVHNYINNQYGYQVTLFNTNVDINTLEIKYKNKIKRLNLPSFARMATFDSNYVYVFCDTESKSYIYVIGFKRGRS</sequence>
<dbReference type="Proteomes" id="UP001058650">
    <property type="component" value="Chromosome"/>
</dbReference>
<gene>
    <name evidence="2" type="ORF">NYR52_00130</name>
</gene>
<evidence type="ECO:0008006" key="4">
    <source>
        <dbReference type="Google" id="ProtNLM"/>
    </source>
</evidence>
<dbReference type="PROSITE" id="PS51257">
    <property type="entry name" value="PROKAR_LIPOPROTEIN"/>
    <property type="match status" value="1"/>
</dbReference>
<organism evidence="2 3">
    <name type="scientific">Laceyella sacchari</name>
    <name type="common">Thermoactinomyces thalpophilus</name>
    <dbReference type="NCBI Taxonomy" id="37482"/>
    <lineage>
        <taxon>Bacteria</taxon>
        <taxon>Bacillati</taxon>
        <taxon>Bacillota</taxon>
        <taxon>Bacilli</taxon>
        <taxon>Bacillales</taxon>
        <taxon>Thermoactinomycetaceae</taxon>
        <taxon>Laceyella</taxon>
    </lineage>
</organism>
<feature type="chain" id="PRO_5046682816" description="Lipoprotein" evidence="1">
    <location>
        <begin position="21"/>
        <end position="179"/>
    </location>
</feature>
<evidence type="ECO:0000256" key="1">
    <source>
        <dbReference type="SAM" id="SignalP"/>
    </source>
</evidence>
<evidence type="ECO:0000313" key="2">
    <source>
        <dbReference type="EMBL" id="UWE03676.1"/>
    </source>
</evidence>
<dbReference type="RefSeq" id="WP_259436063.1">
    <property type="nucleotide sequence ID" value="NZ_CP103866.1"/>
</dbReference>
<name>A0ABY5U1Z1_LACSH</name>
<protein>
    <recommendedName>
        <fullName evidence="4">Lipoprotein</fullName>
    </recommendedName>
</protein>
<reference evidence="2" key="1">
    <citation type="submission" date="2022-08" db="EMBL/GenBank/DDBJ databases">
        <title>The complete genome sequence of the thermophilic bacterium Laceyella sacchari FBKL4.010 reveals the basis for tetramethylpyrazine biosynthesis in Moutai-flavor Daqu.</title>
        <authorList>
            <person name="Li D."/>
            <person name="Huang W."/>
            <person name="Wang C."/>
            <person name="Qiu S."/>
        </authorList>
    </citation>
    <scope>NUCLEOTIDE SEQUENCE</scope>
    <source>
        <strain evidence="2">FBKL4.014</strain>
    </source>
</reference>
<feature type="signal peptide" evidence="1">
    <location>
        <begin position="1"/>
        <end position="20"/>
    </location>
</feature>
<evidence type="ECO:0000313" key="3">
    <source>
        <dbReference type="Proteomes" id="UP001058650"/>
    </source>
</evidence>
<keyword evidence="1" id="KW-0732">Signal</keyword>
<proteinExistence type="predicted"/>
<accession>A0ABY5U1Z1</accession>
<keyword evidence="3" id="KW-1185">Reference proteome</keyword>
<dbReference type="EMBL" id="CP103866">
    <property type="protein sequence ID" value="UWE03676.1"/>
    <property type="molecule type" value="Genomic_DNA"/>
</dbReference>